<accession>A0A7W9GBT2</accession>
<reference evidence="6 7" key="1">
    <citation type="submission" date="2020-08" db="EMBL/GenBank/DDBJ databases">
        <title>Sequencing the genomes of 1000 actinobacteria strains.</title>
        <authorList>
            <person name="Klenk H.-P."/>
        </authorList>
    </citation>
    <scope>NUCLEOTIDE SEQUENCE [LARGE SCALE GENOMIC DNA]</scope>
    <source>
        <strain evidence="6 7">DSM 45507</strain>
    </source>
</reference>
<proteinExistence type="inferred from homology"/>
<evidence type="ECO:0000256" key="2">
    <source>
        <dbReference type="ARBA" id="ARBA00022797"/>
    </source>
</evidence>
<gene>
    <name evidence="6" type="ORF">HD596_007641</name>
</gene>
<comment type="similarity">
    <text evidence="1">Belongs to the peptidase S33 family.</text>
</comment>
<keyword evidence="7" id="KW-1185">Reference proteome</keyword>
<dbReference type="PRINTS" id="PR00412">
    <property type="entry name" value="EPOXHYDRLASE"/>
</dbReference>
<feature type="active site" description="Nucleophile" evidence="4">
    <location>
        <position position="165"/>
    </location>
</feature>
<dbReference type="PIRSF" id="PIRSF001112">
    <property type="entry name" value="Epoxide_hydrolase"/>
    <property type="match status" value="1"/>
</dbReference>
<dbReference type="Proteomes" id="UP000579153">
    <property type="component" value="Unassembled WGS sequence"/>
</dbReference>
<dbReference type="InterPro" id="IPR029058">
    <property type="entry name" value="AB_hydrolase_fold"/>
</dbReference>
<dbReference type="PANTHER" id="PTHR21661">
    <property type="entry name" value="EPOXIDE HYDROLASE 1-RELATED"/>
    <property type="match status" value="1"/>
</dbReference>
<sequence>MDAFVIDISQDRLDDLRERLERTRSPDALDGVGWSYGVPPEAVRELAAYWLDGYSWRAHEARLNAFPQYTTVIDGQRVHFAHVRSPRSDALPLLLTHGWPSTFADFSRVAGPLSRDFHLVIPSIPGFAFSGPTAEPGWGVRRVAAAWVELMARLGYERYGTQGGDFGALVSPAVARLAPERVVGVHVNALTAFVTDDMSGLTEAELERARGVERWRKEFSGYAAIQGTRPQTLAYALADSPAGLLGWTLDAFASWGQDVGGVPADDVLTDVTILWLTGTAGSSTRIYRESGGDWAVPDAPGGTPTGVAVFPGDSTVRRYAERAHNVVHWSEFATGGHYAALEAPELLAADIRTFFAQWNCGTIK</sequence>
<feature type="domain" description="Epoxide hydrolase N-terminal" evidence="5">
    <location>
        <begin position="2"/>
        <end position="106"/>
    </location>
</feature>
<feature type="active site" description="Proton acceptor" evidence="4">
    <location>
        <position position="337"/>
    </location>
</feature>
<keyword evidence="3" id="KW-0378">Hydrolase</keyword>
<dbReference type="AlphaFoldDB" id="A0A7W9GBT2"/>
<evidence type="ECO:0000313" key="7">
    <source>
        <dbReference type="Proteomes" id="UP000579153"/>
    </source>
</evidence>
<keyword evidence="2" id="KW-0058">Aromatic hydrocarbons catabolism</keyword>
<name>A0A7W9GBT2_9ACTN</name>
<dbReference type="PANTHER" id="PTHR21661:SF35">
    <property type="entry name" value="EPOXIDE HYDROLASE"/>
    <property type="match status" value="1"/>
</dbReference>
<feature type="active site" description="Proton donor" evidence="4">
    <location>
        <position position="287"/>
    </location>
</feature>
<dbReference type="Pfam" id="PF06441">
    <property type="entry name" value="EHN"/>
    <property type="match status" value="1"/>
</dbReference>
<comment type="caution">
    <text evidence="6">The sequence shown here is derived from an EMBL/GenBank/DDBJ whole genome shotgun (WGS) entry which is preliminary data.</text>
</comment>
<dbReference type="RefSeq" id="WP_246555135.1">
    <property type="nucleotide sequence ID" value="NZ_JACHMB010000001.1"/>
</dbReference>
<organism evidence="6 7">
    <name type="scientific">Nonomuraea jabiensis</name>
    <dbReference type="NCBI Taxonomy" id="882448"/>
    <lineage>
        <taxon>Bacteria</taxon>
        <taxon>Bacillati</taxon>
        <taxon>Actinomycetota</taxon>
        <taxon>Actinomycetes</taxon>
        <taxon>Streptosporangiales</taxon>
        <taxon>Streptosporangiaceae</taxon>
        <taxon>Nonomuraea</taxon>
    </lineage>
</organism>
<evidence type="ECO:0000313" key="6">
    <source>
        <dbReference type="EMBL" id="MBB5780885.1"/>
    </source>
</evidence>
<evidence type="ECO:0000256" key="4">
    <source>
        <dbReference type="PIRSR" id="PIRSR001112-1"/>
    </source>
</evidence>
<dbReference type="InterPro" id="IPR010497">
    <property type="entry name" value="Epoxide_hydro_N"/>
</dbReference>
<dbReference type="Gene3D" id="3.40.50.1820">
    <property type="entry name" value="alpha/beta hydrolase"/>
    <property type="match status" value="1"/>
</dbReference>
<evidence type="ECO:0000256" key="1">
    <source>
        <dbReference type="ARBA" id="ARBA00010088"/>
    </source>
</evidence>
<dbReference type="InterPro" id="IPR016292">
    <property type="entry name" value="Epoxide_hydrolase"/>
</dbReference>
<protein>
    <submittedName>
        <fullName evidence="6">Pimeloyl-ACP methyl ester carboxylesterase</fullName>
    </submittedName>
</protein>
<evidence type="ECO:0000256" key="3">
    <source>
        <dbReference type="ARBA" id="ARBA00022801"/>
    </source>
</evidence>
<dbReference type="GO" id="GO:0004301">
    <property type="term" value="F:epoxide hydrolase activity"/>
    <property type="evidence" value="ECO:0007669"/>
    <property type="project" value="TreeGrafter"/>
</dbReference>
<dbReference type="InterPro" id="IPR000639">
    <property type="entry name" value="Epox_hydrolase-like"/>
</dbReference>
<dbReference type="EMBL" id="JACHMB010000001">
    <property type="protein sequence ID" value="MBB5780885.1"/>
    <property type="molecule type" value="Genomic_DNA"/>
</dbReference>
<evidence type="ECO:0000259" key="5">
    <source>
        <dbReference type="Pfam" id="PF06441"/>
    </source>
</evidence>
<dbReference type="GO" id="GO:0097176">
    <property type="term" value="P:epoxide metabolic process"/>
    <property type="evidence" value="ECO:0007669"/>
    <property type="project" value="TreeGrafter"/>
</dbReference>
<dbReference type="SUPFAM" id="SSF53474">
    <property type="entry name" value="alpha/beta-Hydrolases"/>
    <property type="match status" value="1"/>
</dbReference>